<dbReference type="EMBL" id="UINC01215937">
    <property type="protein sequence ID" value="SVE41866.1"/>
    <property type="molecule type" value="Genomic_DNA"/>
</dbReference>
<reference evidence="3" key="1">
    <citation type="submission" date="2018-05" db="EMBL/GenBank/DDBJ databases">
        <authorList>
            <person name="Lanie J.A."/>
            <person name="Ng W.-L."/>
            <person name="Kazmierczak K.M."/>
            <person name="Andrzejewski T.M."/>
            <person name="Davidsen T.M."/>
            <person name="Wayne K.J."/>
            <person name="Tettelin H."/>
            <person name="Glass J.I."/>
            <person name="Rusch D."/>
            <person name="Podicherti R."/>
            <person name="Tsui H.-C.T."/>
            <person name="Winkler M.E."/>
        </authorList>
    </citation>
    <scope>NUCLEOTIDE SEQUENCE</scope>
</reference>
<dbReference type="InterPro" id="IPR032106">
    <property type="entry name" value="2-oxogl_dehyd_N"/>
</dbReference>
<evidence type="ECO:0000259" key="2">
    <source>
        <dbReference type="Pfam" id="PF16078"/>
    </source>
</evidence>
<accession>A0A383DBH1</accession>
<proteinExistence type="predicted"/>
<feature type="region of interest" description="Disordered" evidence="1">
    <location>
        <begin position="67"/>
        <end position="99"/>
    </location>
</feature>
<feature type="non-terminal residue" evidence="3">
    <location>
        <position position="114"/>
    </location>
</feature>
<protein>
    <recommendedName>
        <fullName evidence="2">2-oxoglutarate dehydrogenase E1 component N-terminal domain-containing protein</fullName>
    </recommendedName>
</protein>
<gene>
    <name evidence="3" type="ORF">METZ01_LOCUS494720</name>
</gene>
<organism evidence="3">
    <name type="scientific">marine metagenome</name>
    <dbReference type="NCBI Taxonomy" id="408172"/>
    <lineage>
        <taxon>unclassified sequences</taxon>
        <taxon>metagenomes</taxon>
        <taxon>ecological metagenomes</taxon>
    </lineage>
</organism>
<dbReference type="AlphaFoldDB" id="A0A383DBH1"/>
<name>A0A383DBH1_9ZZZZ</name>
<evidence type="ECO:0000256" key="1">
    <source>
        <dbReference type="SAM" id="MobiDB-lite"/>
    </source>
</evidence>
<sequence>MTHSELPITASNLTYVEELYAQYVENPDSVEERWRAYFASMDDDAGFADNPRLGPAFAPSSLFNGQVVASPDSGGNGHASKPGMTRSEPVEAAPEVTSSQAAALQDRLIQLVRA</sequence>
<evidence type="ECO:0000313" key="3">
    <source>
        <dbReference type="EMBL" id="SVE41866.1"/>
    </source>
</evidence>
<dbReference type="Pfam" id="PF16078">
    <property type="entry name" value="2-oxogl_dehyd_N"/>
    <property type="match status" value="1"/>
</dbReference>
<feature type="domain" description="2-oxoglutarate dehydrogenase E1 component N-terminal" evidence="2">
    <location>
        <begin position="9"/>
        <end position="44"/>
    </location>
</feature>